<accession>A0ABP6XTN4</accession>
<proteinExistence type="predicted"/>
<name>A0ABP6XTN4_9PSEU</name>
<gene>
    <name evidence="1" type="ORF">GCM10022222_64210</name>
</gene>
<evidence type="ECO:0000313" key="2">
    <source>
        <dbReference type="Proteomes" id="UP001500689"/>
    </source>
</evidence>
<comment type="caution">
    <text evidence="1">The sequence shown here is derived from an EMBL/GenBank/DDBJ whole genome shotgun (WGS) entry which is preliminary data.</text>
</comment>
<sequence>MGERDLVLASLGILDTNVWAQGSAYRQVRQDYNLAGGHKQSWIGYNAYTYLLDRLDRVFQCGEFAPPPDQDSAGRDVLAFGIADRDFRTMPVLHRRDLNSSPGWTADGWRGGRGARRLPVGPVLPTGDTVADADVRVRRPAGGQGESRAIGEA</sequence>
<dbReference type="RefSeq" id="WP_344866577.1">
    <property type="nucleotide sequence ID" value="NZ_BAAAZN010000016.1"/>
</dbReference>
<keyword evidence="2" id="KW-1185">Reference proteome</keyword>
<organism evidence="1 2">
    <name type="scientific">Amycolatopsis ultiminotia</name>
    <dbReference type="NCBI Taxonomy" id="543629"/>
    <lineage>
        <taxon>Bacteria</taxon>
        <taxon>Bacillati</taxon>
        <taxon>Actinomycetota</taxon>
        <taxon>Actinomycetes</taxon>
        <taxon>Pseudonocardiales</taxon>
        <taxon>Pseudonocardiaceae</taxon>
        <taxon>Amycolatopsis</taxon>
    </lineage>
</organism>
<protein>
    <submittedName>
        <fullName evidence="1">Uncharacterized protein</fullName>
    </submittedName>
</protein>
<dbReference type="EMBL" id="BAAAZN010000016">
    <property type="protein sequence ID" value="GAA3571243.1"/>
    <property type="molecule type" value="Genomic_DNA"/>
</dbReference>
<reference evidence="2" key="1">
    <citation type="journal article" date="2019" name="Int. J. Syst. Evol. Microbiol.">
        <title>The Global Catalogue of Microorganisms (GCM) 10K type strain sequencing project: providing services to taxonomists for standard genome sequencing and annotation.</title>
        <authorList>
            <consortium name="The Broad Institute Genomics Platform"/>
            <consortium name="The Broad Institute Genome Sequencing Center for Infectious Disease"/>
            <person name="Wu L."/>
            <person name="Ma J."/>
        </authorList>
    </citation>
    <scope>NUCLEOTIDE SEQUENCE [LARGE SCALE GENOMIC DNA]</scope>
    <source>
        <strain evidence="2">JCM 16898</strain>
    </source>
</reference>
<dbReference type="Proteomes" id="UP001500689">
    <property type="component" value="Unassembled WGS sequence"/>
</dbReference>
<evidence type="ECO:0000313" key="1">
    <source>
        <dbReference type="EMBL" id="GAA3571243.1"/>
    </source>
</evidence>